<keyword evidence="4" id="KW-0175">Coiled coil</keyword>
<sequence length="109" mass="13202">MSLERTLLMNQLFAYYGNLLTDKQMEMLSLYYEEDYSLAEIAEHYQISRQGVFDNIKRAEQALENYESQLHLLQLRNRRLELYQQLNQQLQNQPSQHVLDELIKLEYEL</sequence>
<dbReference type="Proteomes" id="UP000198833">
    <property type="component" value="Unassembled WGS sequence"/>
</dbReference>
<dbReference type="Gene3D" id="1.10.10.10">
    <property type="entry name" value="Winged helix-like DNA-binding domain superfamily/Winged helix DNA-binding domain"/>
    <property type="match status" value="1"/>
</dbReference>
<accession>A0A1H8Z0W5</accession>
<comment type="similarity">
    <text evidence="1 3">Belongs to the UPF0122 family.</text>
</comment>
<evidence type="ECO:0000313" key="5">
    <source>
        <dbReference type="EMBL" id="SEP58084.1"/>
    </source>
</evidence>
<reference evidence="5 6" key="1">
    <citation type="submission" date="2016-10" db="EMBL/GenBank/DDBJ databases">
        <authorList>
            <person name="de Groot N.N."/>
        </authorList>
    </citation>
    <scope>NUCLEOTIDE SEQUENCE [LARGE SCALE GENOMIC DNA]</scope>
    <source>
        <strain evidence="5 6">DSM 15695</strain>
    </source>
</reference>
<dbReference type="STRING" id="89093.SAMN04488558_101107"/>
<feature type="coiled-coil region" evidence="4">
    <location>
        <begin position="49"/>
        <end position="93"/>
    </location>
</feature>
<evidence type="ECO:0000256" key="2">
    <source>
        <dbReference type="ARBA" id="ARBA00024764"/>
    </source>
</evidence>
<evidence type="ECO:0000313" key="6">
    <source>
        <dbReference type="Proteomes" id="UP000198833"/>
    </source>
</evidence>
<evidence type="ECO:0000256" key="1">
    <source>
        <dbReference type="ARBA" id="ARBA00008720"/>
    </source>
</evidence>
<dbReference type="RefSeq" id="WP_092569688.1">
    <property type="nucleotide sequence ID" value="NZ_FOEN01000001.1"/>
</dbReference>
<dbReference type="PANTHER" id="PTHR40083">
    <property type="entry name" value="UPF0122 PROTEIN CBO2450/CLC_2298"/>
    <property type="match status" value="1"/>
</dbReference>
<dbReference type="SUPFAM" id="SSF88659">
    <property type="entry name" value="Sigma3 and sigma4 domains of RNA polymerase sigma factors"/>
    <property type="match status" value="1"/>
</dbReference>
<dbReference type="InterPro" id="IPR007394">
    <property type="entry name" value="UPF0122"/>
</dbReference>
<evidence type="ECO:0000256" key="3">
    <source>
        <dbReference type="HAMAP-Rule" id="MF_00245"/>
    </source>
</evidence>
<dbReference type="AlphaFoldDB" id="A0A1H8Z0W5"/>
<dbReference type="InterPro" id="IPR054831">
    <property type="entry name" value="UPF0122_fam_protein"/>
</dbReference>
<dbReference type="EMBL" id="FOEN01000001">
    <property type="protein sequence ID" value="SEP58084.1"/>
    <property type="molecule type" value="Genomic_DNA"/>
</dbReference>
<dbReference type="Pfam" id="PF04297">
    <property type="entry name" value="UPF0122"/>
    <property type="match status" value="1"/>
</dbReference>
<proteinExistence type="inferred from homology"/>
<protein>
    <recommendedName>
        <fullName evidence="3">UPF0122 protein SAMN04488558_101107</fullName>
    </recommendedName>
</protein>
<dbReference type="InterPro" id="IPR013324">
    <property type="entry name" value="RNA_pol_sigma_r3/r4-like"/>
</dbReference>
<dbReference type="NCBIfam" id="NF045758">
    <property type="entry name" value="YlxM"/>
    <property type="match status" value="1"/>
</dbReference>
<dbReference type="OrthoDB" id="6392at2"/>
<comment type="function">
    <text evidence="2 3">Might take part in the signal recognition particle (SRP) pathway. This is inferred from the conservation of its genetic proximity to ftsY/ffh. May be a regulatory protein.</text>
</comment>
<dbReference type="PANTHER" id="PTHR40083:SF1">
    <property type="entry name" value="UPF0122 PROTEIN YLXM"/>
    <property type="match status" value="1"/>
</dbReference>
<name>A0A1H8Z0W5_9LACT</name>
<dbReference type="HAMAP" id="MF_00245">
    <property type="entry name" value="UPF0122"/>
    <property type="match status" value="1"/>
</dbReference>
<gene>
    <name evidence="5" type="ORF">SAMN04488558_101107</name>
</gene>
<dbReference type="InterPro" id="IPR036388">
    <property type="entry name" value="WH-like_DNA-bd_sf"/>
</dbReference>
<keyword evidence="6" id="KW-1185">Reference proteome</keyword>
<evidence type="ECO:0000256" key="4">
    <source>
        <dbReference type="SAM" id="Coils"/>
    </source>
</evidence>
<organism evidence="5 6">
    <name type="scientific">Ignavigranum ruoffiae</name>
    <dbReference type="NCBI Taxonomy" id="89093"/>
    <lineage>
        <taxon>Bacteria</taxon>
        <taxon>Bacillati</taxon>
        <taxon>Bacillota</taxon>
        <taxon>Bacilli</taxon>
        <taxon>Lactobacillales</taxon>
        <taxon>Aerococcaceae</taxon>
        <taxon>Ignavigranum</taxon>
    </lineage>
</organism>